<dbReference type="Proteomes" id="UP000786811">
    <property type="component" value="Unassembled WGS sequence"/>
</dbReference>
<protein>
    <recommendedName>
        <fullName evidence="3">Ribosomal protein 63, mitochondrial</fullName>
    </recommendedName>
</protein>
<dbReference type="GO" id="GO:0003735">
    <property type="term" value="F:structural constituent of ribosome"/>
    <property type="evidence" value="ECO:0007669"/>
    <property type="project" value="TreeGrafter"/>
</dbReference>
<name>A0A8J2MVP3_COTCN</name>
<keyword evidence="2" id="KW-1185">Reference proteome</keyword>
<gene>
    <name evidence="1" type="ORF">HICCMSTLAB_LOCUS9091</name>
</gene>
<dbReference type="OrthoDB" id="6019958at2759"/>
<dbReference type="PANTHER" id="PTHR14520:SF4">
    <property type="entry name" value="LARGE RIBOSOMAL SUBUNIT PROTEIN ML63"/>
    <property type="match status" value="1"/>
</dbReference>
<dbReference type="GO" id="GO:0032543">
    <property type="term" value="P:mitochondrial translation"/>
    <property type="evidence" value="ECO:0007669"/>
    <property type="project" value="TreeGrafter"/>
</dbReference>
<dbReference type="EMBL" id="CAJNRD030001122">
    <property type="protein sequence ID" value="CAG5099503.1"/>
    <property type="molecule type" value="Genomic_DNA"/>
</dbReference>
<reference evidence="1" key="1">
    <citation type="submission" date="2021-04" db="EMBL/GenBank/DDBJ databases">
        <authorList>
            <person name="Chebbi M.A.C M."/>
        </authorList>
    </citation>
    <scope>NUCLEOTIDE SEQUENCE</scope>
</reference>
<dbReference type="Pfam" id="PF14978">
    <property type="entry name" value="MRP-63"/>
    <property type="match status" value="1"/>
</dbReference>
<evidence type="ECO:0008006" key="3">
    <source>
        <dbReference type="Google" id="ProtNLM"/>
    </source>
</evidence>
<proteinExistence type="predicted"/>
<evidence type="ECO:0000313" key="1">
    <source>
        <dbReference type="EMBL" id="CAG5099503.1"/>
    </source>
</evidence>
<dbReference type="InterPro" id="IPR016576">
    <property type="entry name" value="Ribosomal_mL63"/>
</dbReference>
<dbReference type="PANTHER" id="PTHR14520">
    <property type="entry name" value="MITOCHONDRIAL RIBOSOMAL PROTEIN 63"/>
    <property type="match status" value="1"/>
</dbReference>
<organism evidence="1 2">
    <name type="scientific">Cotesia congregata</name>
    <name type="common">Parasitoid wasp</name>
    <name type="synonym">Apanteles congregatus</name>
    <dbReference type="NCBI Taxonomy" id="51543"/>
    <lineage>
        <taxon>Eukaryota</taxon>
        <taxon>Metazoa</taxon>
        <taxon>Ecdysozoa</taxon>
        <taxon>Arthropoda</taxon>
        <taxon>Hexapoda</taxon>
        <taxon>Insecta</taxon>
        <taxon>Pterygota</taxon>
        <taxon>Neoptera</taxon>
        <taxon>Endopterygota</taxon>
        <taxon>Hymenoptera</taxon>
        <taxon>Apocrita</taxon>
        <taxon>Ichneumonoidea</taxon>
        <taxon>Braconidae</taxon>
        <taxon>Microgastrinae</taxon>
        <taxon>Cotesia</taxon>
    </lineage>
</organism>
<sequence>MHLTALLMLSKRKPPHGIKYRGKNRVVPKPKMEHLFMLRHRLERDEENMLILRHPYLTSEQSRDYMKDLKVPVPLSVVGNRKRNELFNKHFSWVDQLAHLRVRDAWE</sequence>
<evidence type="ECO:0000313" key="2">
    <source>
        <dbReference type="Proteomes" id="UP000786811"/>
    </source>
</evidence>
<dbReference type="AlphaFoldDB" id="A0A8J2MVP3"/>
<comment type="caution">
    <text evidence="1">The sequence shown here is derived from an EMBL/GenBank/DDBJ whole genome shotgun (WGS) entry which is preliminary data.</text>
</comment>
<dbReference type="GO" id="GO:0005761">
    <property type="term" value="C:mitochondrial ribosome"/>
    <property type="evidence" value="ECO:0007669"/>
    <property type="project" value="InterPro"/>
</dbReference>
<accession>A0A8J2MVP3</accession>